<organism evidence="12 13">
    <name type="scientific">Saprolegnia diclina (strain VS20)</name>
    <dbReference type="NCBI Taxonomy" id="1156394"/>
    <lineage>
        <taxon>Eukaryota</taxon>
        <taxon>Sar</taxon>
        <taxon>Stramenopiles</taxon>
        <taxon>Oomycota</taxon>
        <taxon>Saprolegniomycetes</taxon>
        <taxon>Saprolegniales</taxon>
        <taxon>Saprolegniaceae</taxon>
        <taxon>Saprolegnia</taxon>
    </lineage>
</organism>
<name>T0RXG4_SAPDV</name>
<dbReference type="AlphaFoldDB" id="T0RXG4"/>
<evidence type="ECO:0000256" key="10">
    <source>
        <dbReference type="ARBA" id="ARBA00026112"/>
    </source>
</evidence>
<dbReference type="InParanoid" id="T0RXG4"/>
<dbReference type="GO" id="GO:0047560">
    <property type="term" value="F:3-dehydrosphinganine reductase activity"/>
    <property type="evidence" value="ECO:0007669"/>
    <property type="project" value="UniProtKB-EC"/>
</dbReference>
<reference evidence="12 13" key="1">
    <citation type="submission" date="2012-04" db="EMBL/GenBank/DDBJ databases">
        <title>The Genome Sequence of Saprolegnia declina VS20.</title>
        <authorList>
            <consortium name="The Broad Institute Genome Sequencing Platform"/>
            <person name="Russ C."/>
            <person name="Nusbaum C."/>
            <person name="Tyler B."/>
            <person name="van West P."/>
            <person name="Dieguez-Uribeondo J."/>
            <person name="de Bruijn I."/>
            <person name="Tripathy S."/>
            <person name="Jiang R."/>
            <person name="Young S.K."/>
            <person name="Zeng Q."/>
            <person name="Gargeya S."/>
            <person name="Fitzgerald M."/>
            <person name="Haas B."/>
            <person name="Abouelleil A."/>
            <person name="Alvarado L."/>
            <person name="Arachchi H.M."/>
            <person name="Berlin A."/>
            <person name="Chapman S.B."/>
            <person name="Goldberg J."/>
            <person name="Griggs A."/>
            <person name="Gujja S."/>
            <person name="Hansen M."/>
            <person name="Howarth C."/>
            <person name="Imamovic A."/>
            <person name="Larimer J."/>
            <person name="McCowen C."/>
            <person name="Montmayeur A."/>
            <person name="Murphy C."/>
            <person name="Neiman D."/>
            <person name="Pearson M."/>
            <person name="Priest M."/>
            <person name="Roberts A."/>
            <person name="Saif S."/>
            <person name="Shea T."/>
            <person name="Sisk P."/>
            <person name="Sykes S."/>
            <person name="Wortman J."/>
            <person name="Nusbaum C."/>
            <person name="Birren B."/>
        </authorList>
    </citation>
    <scope>NUCLEOTIDE SEQUENCE [LARGE SCALE GENOMIC DNA]</scope>
    <source>
        <strain evidence="12 13">VS20</strain>
    </source>
</reference>
<dbReference type="GO" id="GO:0030148">
    <property type="term" value="P:sphingolipid biosynthetic process"/>
    <property type="evidence" value="ECO:0007669"/>
    <property type="project" value="InterPro"/>
</dbReference>
<dbReference type="InterPro" id="IPR045022">
    <property type="entry name" value="KDSR-like"/>
</dbReference>
<keyword evidence="13" id="KW-1185">Reference proteome</keyword>
<dbReference type="CDD" id="cd08939">
    <property type="entry name" value="KDSR-like_SDR_c"/>
    <property type="match status" value="1"/>
</dbReference>
<dbReference type="InterPro" id="IPR020904">
    <property type="entry name" value="Sc_DH/Rdtase_CS"/>
</dbReference>
<evidence type="ECO:0000256" key="1">
    <source>
        <dbReference type="ARBA" id="ARBA00004240"/>
    </source>
</evidence>
<dbReference type="RefSeq" id="XP_008611854.1">
    <property type="nucleotide sequence ID" value="XM_008613632.1"/>
</dbReference>
<accession>T0RXG4</accession>
<feature type="chain" id="PRO_5004571745" description="3-dehydrosphinganine reductase" evidence="11">
    <location>
        <begin position="20"/>
        <end position="326"/>
    </location>
</feature>
<keyword evidence="6" id="KW-0521">NADP</keyword>
<gene>
    <name evidence="12" type="ORF">SDRG_07778</name>
</gene>
<dbReference type="PANTHER" id="PTHR43550">
    <property type="entry name" value="3-KETODIHYDROSPHINGOSINE REDUCTASE"/>
    <property type="match status" value="1"/>
</dbReference>
<keyword evidence="5" id="KW-0256">Endoplasmic reticulum</keyword>
<evidence type="ECO:0000256" key="5">
    <source>
        <dbReference type="ARBA" id="ARBA00022824"/>
    </source>
</evidence>
<dbReference type="FunCoup" id="T0RXG4">
    <property type="interactions" value="228"/>
</dbReference>
<evidence type="ECO:0000256" key="9">
    <source>
        <dbReference type="ARBA" id="ARBA00023098"/>
    </source>
</evidence>
<evidence type="ECO:0000256" key="2">
    <source>
        <dbReference type="ARBA" id="ARBA00004760"/>
    </source>
</evidence>
<dbReference type="STRING" id="1156394.T0RXG4"/>
<dbReference type="Proteomes" id="UP000030762">
    <property type="component" value="Unassembled WGS sequence"/>
</dbReference>
<dbReference type="Gene3D" id="3.40.50.720">
    <property type="entry name" value="NAD(P)-binding Rossmann-like Domain"/>
    <property type="match status" value="1"/>
</dbReference>
<evidence type="ECO:0000256" key="6">
    <source>
        <dbReference type="ARBA" id="ARBA00022857"/>
    </source>
</evidence>
<dbReference type="PROSITE" id="PS00061">
    <property type="entry name" value="ADH_SHORT"/>
    <property type="match status" value="1"/>
</dbReference>
<keyword evidence="4" id="KW-0547">Nucleotide-binding</keyword>
<dbReference type="EMBL" id="JH767153">
    <property type="protein sequence ID" value="EQC34982.1"/>
    <property type="molecule type" value="Genomic_DNA"/>
</dbReference>
<comment type="subcellular location">
    <subcellularLocation>
        <location evidence="1">Endoplasmic reticulum</location>
    </subcellularLocation>
</comment>
<dbReference type="GO" id="GO:0006666">
    <property type="term" value="P:3-keto-sphinganine metabolic process"/>
    <property type="evidence" value="ECO:0007669"/>
    <property type="project" value="InterPro"/>
</dbReference>
<evidence type="ECO:0000256" key="4">
    <source>
        <dbReference type="ARBA" id="ARBA00022741"/>
    </source>
</evidence>
<dbReference type="eggNOG" id="KOG1210">
    <property type="taxonomic scope" value="Eukaryota"/>
</dbReference>
<dbReference type="FunFam" id="3.40.50.720:FF:000468">
    <property type="entry name" value="Short-chain dehydrogenase, putative"/>
    <property type="match status" value="1"/>
</dbReference>
<dbReference type="Pfam" id="PF00106">
    <property type="entry name" value="adh_short"/>
    <property type="match status" value="1"/>
</dbReference>
<dbReference type="SUPFAM" id="SSF51735">
    <property type="entry name" value="NAD(P)-binding Rossmann-fold domains"/>
    <property type="match status" value="1"/>
</dbReference>
<evidence type="ECO:0000313" key="12">
    <source>
        <dbReference type="EMBL" id="EQC34982.1"/>
    </source>
</evidence>
<proteinExistence type="predicted"/>
<evidence type="ECO:0000256" key="8">
    <source>
        <dbReference type="ARBA" id="ARBA00023002"/>
    </source>
</evidence>
<dbReference type="EC" id="1.1.1.102" evidence="10"/>
<keyword evidence="9" id="KW-0443">Lipid metabolism</keyword>
<keyword evidence="7" id="KW-0746">Sphingolipid metabolism</keyword>
<dbReference type="InterPro" id="IPR002347">
    <property type="entry name" value="SDR_fam"/>
</dbReference>
<evidence type="ECO:0000256" key="11">
    <source>
        <dbReference type="SAM" id="SignalP"/>
    </source>
</evidence>
<comment type="pathway">
    <text evidence="3">Sphingolipid metabolism.</text>
</comment>
<dbReference type="PRINTS" id="PR00081">
    <property type="entry name" value="GDHRDH"/>
</dbReference>
<dbReference type="VEuPathDB" id="FungiDB:SDRG_07778"/>
<feature type="signal peptide" evidence="11">
    <location>
        <begin position="1"/>
        <end position="19"/>
    </location>
</feature>
<dbReference type="GeneID" id="19948505"/>
<dbReference type="GO" id="GO:0005789">
    <property type="term" value="C:endoplasmic reticulum membrane"/>
    <property type="evidence" value="ECO:0007669"/>
    <property type="project" value="TreeGrafter"/>
</dbReference>
<evidence type="ECO:0000256" key="3">
    <source>
        <dbReference type="ARBA" id="ARBA00004991"/>
    </source>
</evidence>
<dbReference type="OrthoDB" id="37659at2759"/>
<sequence>MASIALATLGGALALQAWAKLGPAPHLDVRDHHVLITGGSQGLGFAIATQYARAGAKITIVARHLHALETARLALAALSAHPVCSLVGDVTDAKAMQRAIAAANIFHARVTDHVICNAGVSVPGLLLDQEMAILQRHMDVNYFGALHTVKAALPAMVARGGGGRFIFINSGAGLVAFAGFAQYASSKYALRGLADALRNELCLYKMHVHCFYPGSIDTNMYAEEQPTKPEMTKAIEGTTDLVSPDVAAASLMRGIARGSYAITNDVGIWAGRIMGQGITPRDWACYPFELLFGPLLVLVQVAFGWYMDTLVLRSSTHAKTVGGKHA</sequence>
<dbReference type="InterPro" id="IPR036291">
    <property type="entry name" value="NAD(P)-bd_dom_sf"/>
</dbReference>
<keyword evidence="8" id="KW-0560">Oxidoreductase</keyword>
<evidence type="ECO:0000256" key="7">
    <source>
        <dbReference type="ARBA" id="ARBA00022919"/>
    </source>
</evidence>
<keyword evidence="11" id="KW-0732">Signal</keyword>
<evidence type="ECO:0000313" key="13">
    <source>
        <dbReference type="Proteomes" id="UP000030762"/>
    </source>
</evidence>
<comment type="pathway">
    <text evidence="2">Lipid metabolism; sphingolipid metabolism.</text>
</comment>
<dbReference type="GO" id="GO:0000166">
    <property type="term" value="F:nucleotide binding"/>
    <property type="evidence" value="ECO:0007669"/>
    <property type="project" value="UniProtKB-KW"/>
</dbReference>
<protein>
    <recommendedName>
        <fullName evidence="10">3-dehydrosphinganine reductase</fullName>
        <ecNumber evidence="10">1.1.1.102</ecNumber>
    </recommendedName>
</protein>
<dbReference type="OMA" id="FLQWNWY"/>
<dbReference type="PANTHER" id="PTHR43550:SF3">
    <property type="entry name" value="3-KETODIHYDROSPHINGOSINE REDUCTASE"/>
    <property type="match status" value="1"/>
</dbReference>